<name>A0ABP9EWA4_9FLAO</name>
<dbReference type="EMBL" id="BAABJH010000001">
    <property type="protein sequence ID" value="GAA4886805.1"/>
    <property type="molecule type" value="Genomic_DNA"/>
</dbReference>
<evidence type="ECO:0000259" key="3">
    <source>
        <dbReference type="Pfam" id="PF01361"/>
    </source>
</evidence>
<proteinExistence type="inferred from homology"/>
<accession>A0ABP9EWA4</accession>
<dbReference type="InterPro" id="IPR004370">
    <property type="entry name" value="4-OT-like_dom"/>
</dbReference>
<dbReference type="PANTHER" id="PTHR35530:SF1">
    <property type="entry name" value="2-HYDROXYMUCONATE TAUTOMERASE"/>
    <property type="match status" value="1"/>
</dbReference>
<sequence length="71" mass="8281">MPYINIRVANTNLTNEHKKLLIDGATQLLVSVLNRKPETTHTVIDEIPIENWEFNRKQSLGNKNKLIYIQH</sequence>
<keyword evidence="2" id="KW-0413">Isomerase</keyword>
<feature type="domain" description="4-oxalocrotonate tautomerase-like" evidence="3">
    <location>
        <begin position="2"/>
        <end position="52"/>
    </location>
</feature>
<protein>
    <recommendedName>
        <fullName evidence="3">4-oxalocrotonate tautomerase-like domain-containing protein</fullName>
    </recommendedName>
</protein>
<dbReference type="RefSeq" id="WP_345272738.1">
    <property type="nucleotide sequence ID" value="NZ_BAABJH010000001.1"/>
</dbReference>
<dbReference type="PANTHER" id="PTHR35530">
    <property type="entry name" value="TAUTOMERASE-RELATED"/>
    <property type="match status" value="1"/>
</dbReference>
<keyword evidence="5" id="KW-1185">Reference proteome</keyword>
<dbReference type="InterPro" id="IPR014347">
    <property type="entry name" value="Tautomerase/MIF_sf"/>
</dbReference>
<reference evidence="5" key="1">
    <citation type="journal article" date="2019" name="Int. J. Syst. Evol. Microbiol.">
        <title>The Global Catalogue of Microorganisms (GCM) 10K type strain sequencing project: providing services to taxonomists for standard genome sequencing and annotation.</title>
        <authorList>
            <consortium name="The Broad Institute Genomics Platform"/>
            <consortium name="The Broad Institute Genome Sequencing Center for Infectious Disease"/>
            <person name="Wu L."/>
            <person name="Ma J."/>
        </authorList>
    </citation>
    <scope>NUCLEOTIDE SEQUENCE [LARGE SCALE GENOMIC DNA]</scope>
    <source>
        <strain evidence="5">JCM 18274</strain>
    </source>
</reference>
<dbReference type="Pfam" id="PF01361">
    <property type="entry name" value="Tautomerase"/>
    <property type="match status" value="1"/>
</dbReference>
<evidence type="ECO:0000313" key="5">
    <source>
        <dbReference type="Proteomes" id="UP001500433"/>
    </source>
</evidence>
<evidence type="ECO:0000256" key="1">
    <source>
        <dbReference type="ARBA" id="ARBA00006723"/>
    </source>
</evidence>
<dbReference type="SUPFAM" id="SSF55331">
    <property type="entry name" value="Tautomerase/MIF"/>
    <property type="match status" value="1"/>
</dbReference>
<gene>
    <name evidence="4" type="ORF">GCM10023311_07850</name>
</gene>
<comment type="similarity">
    <text evidence="1">Belongs to the 4-oxalocrotonate tautomerase family.</text>
</comment>
<dbReference type="Proteomes" id="UP001500433">
    <property type="component" value="Unassembled WGS sequence"/>
</dbReference>
<dbReference type="Gene3D" id="3.30.429.10">
    <property type="entry name" value="Macrophage Migration Inhibitory Factor"/>
    <property type="match status" value="1"/>
</dbReference>
<evidence type="ECO:0000256" key="2">
    <source>
        <dbReference type="ARBA" id="ARBA00023235"/>
    </source>
</evidence>
<comment type="caution">
    <text evidence="4">The sequence shown here is derived from an EMBL/GenBank/DDBJ whole genome shotgun (WGS) entry which is preliminary data.</text>
</comment>
<evidence type="ECO:0000313" key="4">
    <source>
        <dbReference type="EMBL" id="GAA4886805.1"/>
    </source>
</evidence>
<organism evidence="4 5">
    <name type="scientific">Flaviramulus aquimarinus</name>
    <dbReference type="NCBI Taxonomy" id="1170456"/>
    <lineage>
        <taxon>Bacteria</taxon>
        <taxon>Pseudomonadati</taxon>
        <taxon>Bacteroidota</taxon>
        <taxon>Flavobacteriia</taxon>
        <taxon>Flavobacteriales</taxon>
        <taxon>Flavobacteriaceae</taxon>
        <taxon>Flaviramulus</taxon>
    </lineage>
</organism>